<reference evidence="1" key="1">
    <citation type="submission" date="2018-05" db="EMBL/GenBank/DDBJ databases">
        <authorList>
            <person name="Lanie J.A."/>
            <person name="Ng W.-L."/>
            <person name="Kazmierczak K.M."/>
            <person name="Andrzejewski T.M."/>
            <person name="Davidsen T.M."/>
            <person name="Wayne K.J."/>
            <person name="Tettelin H."/>
            <person name="Glass J.I."/>
            <person name="Rusch D."/>
            <person name="Podicherti R."/>
            <person name="Tsui H.-C.T."/>
            <person name="Winkler M.E."/>
        </authorList>
    </citation>
    <scope>NUCLEOTIDE SEQUENCE</scope>
</reference>
<dbReference type="EMBL" id="UINC01192613">
    <property type="protein sequence ID" value="SVE07844.1"/>
    <property type="molecule type" value="Genomic_DNA"/>
</dbReference>
<feature type="non-terminal residue" evidence="1">
    <location>
        <position position="1"/>
    </location>
</feature>
<accession>A0A383AJJ4</accession>
<protein>
    <submittedName>
        <fullName evidence="1">Uncharacterized protein</fullName>
    </submittedName>
</protein>
<proteinExistence type="predicted"/>
<evidence type="ECO:0000313" key="1">
    <source>
        <dbReference type="EMBL" id="SVE07844.1"/>
    </source>
</evidence>
<feature type="non-terminal residue" evidence="1">
    <location>
        <position position="24"/>
    </location>
</feature>
<name>A0A383AJJ4_9ZZZZ</name>
<sequence length="24" mass="2806">SPDEISKKRLLVQGDKDHYLVMFS</sequence>
<gene>
    <name evidence="1" type="ORF">METZ01_LOCUS460698</name>
</gene>
<dbReference type="AlphaFoldDB" id="A0A383AJJ4"/>
<organism evidence="1">
    <name type="scientific">marine metagenome</name>
    <dbReference type="NCBI Taxonomy" id="408172"/>
    <lineage>
        <taxon>unclassified sequences</taxon>
        <taxon>metagenomes</taxon>
        <taxon>ecological metagenomes</taxon>
    </lineage>
</organism>